<protein>
    <submittedName>
        <fullName evidence="1">Uncharacterized protein</fullName>
    </submittedName>
</protein>
<dbReference type="HOGENOM" id="CLU_090385_0_0_1"/>
<dbReference type="EMBL" id="KN825477">
    <property type="protein sequence ID" value="KIK90744.1"/>
    <property type="molecule type" value="Genomic_DNA"/>
</dbReference>
<proteinExistence type="predicted"/>
<accession>A0A0D0DWY2</accession>
<sequence length="276" mass="30882">QLQCHFTPGFEKLLEQGTDAGWFDPNNTLQLMVFHWVFIPWFQQELNNYQACINNTQKCCNKNKVRYFHASAKDYGALHFKVMVSPEAMGQVCQVYINPAHPVFDLLPPALGIFIDECYTYLGRPSVSCNSAWAIYCNLLGMLYQHSEIACIIEVMDIDAADKVELPLLEGLQELPFNETNVGCYMGGIGNGLGLQQEHLQALVAMDKQDELDLGDNNDVDSGPHGCLVMLSHCSSLLSFLGIYLARMSTVYDSMPCPYAVESRRACVVTNCQSQQ</sequence>
<feature type="non-terminal residue" evidence="1">
    <location>
        <position position="1"/>
    </location>
</feature>
<organism evidence="1 2">
    <name type="scientific">Paxillus rubicundulus Ve08.2h10</name>
    <dbReference type="NCBI Taxonomy" id="930991"/>
    <lineage>
        <taxon>Eukaryota</taxon>
        <taxon>Fungi</taxon>
        <taxon>Dikarya</taxon>
        <taxon>Basidiomycota</taxon>
        <taxon>Agaricomycotina</taxon>
        <taxon>Agaricomycetes</taxon>
        <taxon>Agaricomycetidae</taxon>
        <taxon>Boletales</taxon>
        <taxon>Paxilineae</taxon>
        <taxon>Paxillaceae</taxon>
        <taxon>Paxillus</taxon>
    </lineage>
</organism>
<feature type="non-terminal residue" evidence="1">
    <location>
        <position position="276"/>
    </location>
</feature>
<name>A0A0D0DWY2_9AGAM</name>
<evidence type="ECO:0000313" key="1">
    <source>
        <dbReference type="EMBL" id="KIK90744.1"/>
    </source>
</evidence>
<keyword evidence="2" id="KW-1185">Reference proteome</keyword>
<reference evidence="1 2" key="1">
    <citation type="submission" date="2014-04" db="EMBL/GenBank/DDBJ databases">
        <authorList>
            <consortium name="DOE Joint Genome Institute"/>
            <person name="Kuo A."/>
            <person name="Kohler A."/>
            <person name="Jargeat P."/>
            <person name="Nagy L.G."/>
            <person name="Floudas D."/>
            <person name="Copeland A."/>
            <person name="Barry K.W."/>
            <person name="Cichocki N."/>
            <person name="Veneault-Fourrey C."/>
            <person name="LaButti K."/>
            <person name="Lindquist E.A."/>
            <person name="Lipzen A."/>
            <person name="Lundell T."/>
            <person name="Morin E."/>
            <person name="Murat C."/>
            <person name="Sun H."/>
            <person name="Tunlid A."/>
            <person name="Henrissat B."/>
            <person name="Grigoriev I.V."/>
            <person name="Hibbett D.S."/>
            <person name="Martin F."/>
            <person name="Nordberg H.P."/>
            <person name="Cantor M.N."/>
            <person name="Hua S.X."/>
        </authorList>
    </citation>
    <scope>NUCLEOTIDE SEQUENCE [LARGE SCALE GENOMIC DNA]</scope>
    <source>
        <strain evidence="1 2">Ve08.2h10</strain>
    </source>
</reference>
<dbReference type="OrthoDB" id="5946233at2759"/>
<dbReference type="AlphaFoldDB" id="A0A0D0DWY2"/>
<reference evidence="2" key="2">
    <citation type="submission" date="2015-01" db="EMBL/GenBank/DDBJ databases">
        <title>Evolutionary Origins and Diversification of the Mycorrhizal Mutualists.</title>
        <authorList>
            <consortium name="DOE Joint Genome Institute"/>
            <consortium name="Mycorrhizal Genomics Consortium"/>
            <person name="Kohler A."/>
            <person name="Kuo A."/>
            <person name="Nagy L.G."/>
            <person name="Floudas D."/>
            <person name="Copeland A."/>
            <person name="Barry K.W."/>
            <person name="Cichocki N."/>
            <person name="Veneault-Fourrey C."/>
            <person name="LaButti K."/>
            <person name="Lindquist E.A."/>
            <person name="Lipzen A."/>
            <person name="Lundell T."/>
            <person name="Morin E."/>
            <person name="Murat C."/>
            <person name="Riley R."/>
            <person name="Ohm R."/>
            <person name="Sun H."/>
            <person name="Tunlid A."/>
            <person name="Henrissat B."/>
            <person name="Grigoriev I.V."/>
            <person name="Hibbett D.S."/>
            <person name="Martin F."/>
        </authorList>
    </citation>
    <scope>NUCLEOTIDE SEQUENCE [LARGE SCALE GENOMIC DNA]</scope>
    <source>
        <strain evidence="2">Ve08.2h10</strain>
    </source>
</reference>
<gene>
    <name evidence="1" type="ORF">PAXRUDRAFT_151259</name>
</gene>
<dbReference type="STRING" id="930991.A0A0D0DWY2"/>
<evidence type="ECO:0000313" key="2">
    <source>
        <dbReference type="Proteomes" id="UP000054538"/>
    </source>
</evidence>
<dbReference type="Proteomes" id="UP000054538">
    <property type="component" value="Unassembled WGS sequence"/>
</dbReference>
<dbReference type="InParanoid" id="A0A0D0DWY2"/>